<gene>
    <name evidence="1" type="ORF">UFOPK1726_00821</name>
</gene>
<reference evidence="1" key="1">
    <citation type="submission" date="2020-05" db="EMBL/GenBank/DDBJ databases">
        <authorList>
            <person name="Chiriac C."/>
            <person name="Salcher M."/>
            <person name="Ghai R."/>
            <person name="Kavagutti S V."/>
        </authorList>
    </citation>
    <scope>NUCLEOTIDE SEQUENCE</scope>
</reference>
<dbReference type="EMBL" id="CAEZTT010000092">
    <property type="protein sequence ID" value="CAB4579682.1"/>
    <property type="molecule type" value="Genomic_DNA"/>
</dbReference>
<evidence type="ECO:0000313" key="1">
    <source>
        <dbReference type="EMBL" id="CAB4579682.1"/>
    </source>
</evidence>
<dbReference type="AlphaFoldDB" id="A0A6J6ET90"/>
<proteinExistence type="predicted"/>
<protein>
    <submittedName>
        <fullName evidence="1">Unannotated protein</fullName>
    </submittedName>
</protein>
<accession>A0A6J6ET90</accession>
<organism evidence="1">
    <name type="scientific">freshwater metagenome</name>
    <dbReference type="NCBI Taxonomy" id="449393"/>
    <lineage>
        <taxon>unclassified sequences</taxon>
        <taxon>metagenomes</taxon>
        <taxon>ecological metagenomes</taxon>
    </lineage>
</organism>
<sequence length="198" mass="21778">MIFFYRLCIFYREVCESVRGYRPNLDAEFESLSEELGDLGVEALEALVADIVWGRELVRGDSGFEDLGLCRWLVAGHALDEDTRWAEGESVSGADIEVVREVLAGRDDDQLLAGKVLRELLDDLLRSAESECHIGAELSASLKTLDVVALLVISVATDGEGITVDEEEILSVKVLHDLGLSGSSRHQNAIKMRKSPKC</sequence>
<name>A0A6J6ET90_9ZZZZ</name>